<dbReference type="PANTHER" id="PTHR43318">
    <property type="entry name" value="UDP-N-ACETYLGLUCOSAMINE 4,6-DEHYDRATASE"/>
    <property type="match status" value="1"/>
</dbReference>
<evidence type="ECO:0000256" key="2">
    <source>
        <dbReference type="SAM" id="Phobius"/>
    </source>
</evidence>
<dbReference type="InterPro" id="IPR036291">
    <property type="entry name" value="NAD(P)-bd_dom_sf"/>
</dbReference>
<feature type="domain" description="Polysaccharide biosynthesis protein CapD-like" evidence="3">
    <location>
        <begin position="291"/>
        <end position="459"/>
    </location>
</feature>
<evidence type="ECO:0000256" key="1">
    <source>
        <dbReference type="ARBA" id="ARBA00007430"/>
    </source>
</evidence>
<dbReference type="InterPro" id="IPR051203">
    <property type="entry name" value="Polysaccharide_Synthase-Rel"/>
</dbReference>
<gene>
    <name evidence="4" type="ORF">SAMN05444350_13147</name>
</gene>
<evidence type="ECO:0000259" key="3">
    <source>
        <dbReference type="Pfam" id="PF02719"/>
    </source>
</evidence>
<keyword evidence="2" id="KW-0812">Transmembrane</keyword>
<dbReference type="InterPro" id="IPR003869">
    <property type="entry name" value="Polysac_CapD-like"/>
</dbReference>
<proteinExistence type="inferred from homology"/>
<accession>A0A1M6JS42</accession>
<dbReference type="eggNOG" id="COG1086">
    <property type="taxonomic scope" value="Bacteria"/>
</dbReference>
<sequence>MNLKIYYKNFSSRIASKWTILAIDICLVMISMLLACILQLGVSAIVYKMSLYVWMIFFSLFCNLCFFSVFHTYVGVIRFSSFVDIYRVFISLTISYGMLGIGNFCWSALGLGETLPNGIIFIAYILNFTFMVGLRILVKMLHETLSFDNRHCVNVFIYGFRGTGVNIAKSMRVSRNNHYRVCGFISDEPWMIGKHTMGCRVYANDNTLFEHLRKKNVCTIIVSPEVMANLELSGVMGRMLAEGVNVMTVPPLSDCLSDGIIKDLHIEDWLRREPIHIDIRRVAAYVEGHRILITGAAGTVGREIVRQLAALNPYQLILVDQAESPLYDVQLELSDHWKNIEVRVLVADVANHSRMEAIFEQYMPQLVFHAAAYKDISMLEDYPNEAIQVNVLGTKNIADLSVKYKACKCMMISTNYALSPTYAMGYSKCLAEMYVQGISHKVIPENCFTKLMVIRFGDVYPDAPRSLMTMPEACQLILEIGNLGENGGVYVFEDDAAEDILPTCYEKIKKSRERFIDYNAVCEQINALTENNCMQNSEAIINKMKKIISNSVDSCMMV</sequence>
<keyword evidence="2" id="KW-0472">Membrane</keyword>
<reference evidence="5" key="1">
    <citation type="submission" date="2016-11" db="EMBL/GenBank/DDBJ databases">
        <authorList>
            <person name="Varghese N."/>
            <person name="Submissions S."/>
        </authorList>
    </citation>
    <scope>NUCLEOTIDE SEQUENCE [LARGE SCALE GENOMIC DNA]</scope>
    <source>
        <strain evidence="5">DSM 26884</strain>
    </source>
</reference>
<organism evidence="4 5">
    <name type="scientific">Bacteroides stercorirosoris</name>
    <dbReference type="NCBI Taxonomy" id="871324"/>
    <lineage>
        <taxon>Bacteria</taxon>
        <taxon>Pseudomonadati</taxon>
        <taxon>Bacteroidota</taxon>
        <taxon>Bacteroidia</taxon>
        <taxon>Bacteroidales</taxon>
        <taxon>Bacteroidaceae</taxon>
        <taxon>Bacteroides</taxon>
    </lineage>
</organism>
<dbReference type="EMBL" id="FQZN01000031">
    <property type="protein sequence ID" value="SHJ49420.1"/>
    <property type="molecule type" value="Genomic_DNA"/>
</dbReference>
<dbReference type="PANTHER" id="PTHR43318:SF1">
    <property type="entry name" value="POLYSACCHARIDE BIOSYNTHESIS PROTEIN EPSC-RELATED"/>
    <property type="match status" value="1"/>
</dbReference>
<evidence type="ECO:0000313" key="4">
    <source>
        <dbReference type="EMBL" id="SHJ49420.1"/>
    </source>
</evidence>
<feature type="transmembrane region" description="Helical" evidence="2">
    <location>
        <begin position="52"/>
        <end position="76"/>
    </location>
</feature>
<name>A0A1M6JS42_9BACE</name>
<keyword evidence="5" id="KW-1185">Reference proteome</keyword>
<dbReference type="SUPFAM" id="SSF51735">
    <property type="entry name" value="NAD(P)-binding Rossmann-fold domains"/>
    <property type="match status" value="1"/>
</dbReference>
<evidence type="ECO:0000313" key="5">
    <source>
        <dbReference type="Proteomes" id="UP000184192"/>
    </source>
</evidence>
<dbReference type="AlphaFoldDB" id="A0A1M6JS42"/>
<dbReference type="Pfam" id="PF02719">
    <property type="entry name" value="Polysacc_synt_2"/>
    <property type="match status" value="1"/>
</dbReference>
<feature type="transmembrane region" description="Helical" evidence="2">
    <location>
        <begin position="115"/>
        <end position="138"/>
    </location>
</feature>
<dbReference type="Proteomes" id="UP000184192">
    <property type="component" value="Unassembled WGS sequence"/>
</dbReference>
<feature type="transmembrane region" description="Helical" evidence="2">
    <location>
        <begin position="88"/>
        <end position="109"/>
    </location>
</feature>
<comment type="similarity">
    <text evidence="1">Belongs to the polysaccharide synthase family.</text>
</comment>
<feature type="transmembrane region" description="Helical" evidence="2">
    <location>
        <begin position="21"/>
        <end position="46"/>
    </location>
</feature>
<dbReference type="Gene3D" id="3.40.50.720">
    <property type="entry name" value="NAD(P)-binding Rossmann-like Domain"/>
    <property type="match status" value="2"/>
</dbReference>
<keyword evidence="2" id="KW-1133">Transmembrane helix</keyword>
<protein>
    <submittedName>
        <fullName evidence="4">NDP-sugar epimerase, includes UDP-GlcNAc-inverting 4,6-dehydratase FlaA1 and capsular polysaccharide biosynthesis protein EpsC</fullName>
    </submittedName>
</protein>
<dbReference type="RefSeq" id="WP_025835863.1">
    <property type="nucleotide sequence ID" value="NZ_FQZN01000031.1"/>
</dbReference>
<dbReference type="GeneID" id="92714033"/>